<dbReference type="EMBL" id="CAINUL010000008">
    <property type="protein sequence ID" value="CAD0110977.1"/>
    <property type="molecule type" value="Genomic_DNA"/>
</dbReference>
<dbReference type="AlphaFoldDB" id="A0A9N8KHG4"/>
<gene>
    <name evidence="3" type="ORF">AWRI4620_LOCUS5232</name>
</gene>
<feature type="transmembrane region" description="Helical" evidence="1">
    <location>
        <begin position="340"/>
        <end position="361"/>
    </location>
</feature>
<dbReference type="OrthoDB" id="5342093at2759"/>
<evidence type="ECO:0000256" key="1">
    <source>
        <dbReference type="SAM" id="Phobius"/>
    </source>
</evidence>
<evidence type="ECO:0000259" key="2">
    <source>
        <dbReference type="Pfam" id="PF20237"/>
    </source>
</evidence>
<comment type="caution">
    <text evidence="3">The sequence shown here is derived from an EMBL/GenBank/DDBJ whole genome shotgun (WGS) entry which is preliminary data.</text>
</comment>
<keyword evidence="1" id="KW-0472">Membrane</keyword>
<keyword evidence="1" id="KW-1133">Transmembrane helix</keyword>
<name>A0A9N8KHG4_9PEZI</name>
<dbReference type="PANTHER" id="PTHR34502">
    <property type="entry name" value="DUF6594 DOMAIN-CONTAINING PROTEIN-RELATED"/>
    <property type="match status" value="1"/>
</dbReference>
<dbReference type="Proteomes" id="UP000745764">
    <property type="component" value="Unassembled WGS sequence"/>
</dbReference>
<feature type="transmembrane region" description="Helical" evidence="1">
    <location>
        <begin position="313"/>
        <end position="334"/>
    </location>
</feature>
<evidence type="ECO:0000313" key="3">
    <source>
        <dbReference type="EMBL" id="CAD0110977.1"/>
    </source>
</evidence>
<protein>
    <recommendedName>
        <fullName evidence="2">DUF6594 domain-containing protein</fullName>
    </recommendedName>
</protein>
<keyword evidence="4" id="KW-1185">Reference proteome</keyword>
<dbReference type="PANTHER" id="PTHR34502:SF5">
    <property type="entry name" value="DUF6594 DOMAIN-CONTAINING PROTEIN"/>
    <property type="match status" value="1"/>
</dbReference>
<dbReference type="Pfam" id="PF20237">
    <property type="entry name" value="DUF6594"/>
    <property type="match status" value="1"/>
</dbReference>
<keyword evidence="1" id="KW-0812">Transmembrane</keyword>
<organism evidence="3 4">
    <name type="scientific">Aureobasidium uvarum</name>
    <dbReference type="NCBI Taxonomy" id="2773716"/>
    <lineage>
        <taxon>Eukaryota</taxon>
        <taxon>Fungi</taxon>
        <taxon>Dikarya</taxon>
        <taxon>Ascomycota</taxon>
        <taxon>Pezizomycotina</taxon>
        <taxon>Dothideomycetes</taxon>
        <taxon>Dothideomycetidae</taxon>
        <taxon>Dothideales</taxon>
        <taxon>Saccotheciaceae</taxon>
        <taxon>Aureobasidium</taxon>
    </lineage>
</organism>
<accession>A0A9N8KHG4</accession>
<evidence type="ECO:0000313" key="4">
    <source>
        <dbReference type="Proteomes" id="UP000745764"/>
    </source>
</evidence>
<reference evidence="3" key="1">
    <citation type="submission" date="2020-06" db="EMBL/GenBank/DDBJ databases">
        <authorList>
            <person name="Onetto C."/>
        </authorList>
    </citation>
    <scope>NUCLEOTIDE SEQUENCE</scope>
</reference>
<proteinExistence type="predicted"/>
<feature type="domain" description="DUF6594" evidence="2">
    <location>
        <begin position="76"/>
        <end position="380"/>
    </location>
</feature>
<sequence>MAGERYELPVIEPTDKPRISTDVRAVGKDSRTNSAASSSVHFSPVSYNTCNTESTFVSPGLLRQNSVRERPALQGYPKLARFIGERPGFAIFRRFSELNARNLLYLQAELLDIEEELYETEIDDQRDQDLRQLQFSMRGIHNGRVAAEGSRARSRYKLYEEQRKLLKEYSEWSSLDDPESKMVLIQQHKLYSLPRPTNNEVRGLREFICDSEQHGHNSEQEWLHHPENTIWSLSVDEKAKYETDQQRARAHERAKATQTDLVSLSGHVAPDSFTNLLRSKIVQRFHVFFGRRLLQEDAEFGGHMYKGDVLEKMAFYISILFASLLPTASIIALYYIPVLIWRLIFIGLWSATFSICLAFFTPANRIEIFMASVALASVQVVFVGTNSNQNPGLPAT</sequence>
<dbReference type="InterPro" id="IPR046529">
    <property type="entry name" value="DUF6594"/>
</dbReference>